<name>A8SCX0_9FIRM</name>
<sequence>MVNLNIIGRLLFIALPCMMYYTRFSFLVKQDFRILL</sequence>
<organism evidence="2 3">
    <name type="scientific">Faecalibacterium prausnitzii M21/2</name>
    <dbReference type="NCBI Taxonomy" id="411485"/>
    <lineage>
        <taxon>Bacteria</taxon>
        <taxon>Bacillati</taxon>
        <taxon>Bacillota</taxon>
        <taxon>Clostridia</taxon>
        <taxon>Eubacteriales</taxon>
        <taxon>Oscillospiraceae</taxon>
        <taxon>Faecalibacterium</taxon>
    </lineage>
</organism>
<dbReference type="AlphaFoldDB" id="A8SCX0"/>
<evidence type="ECO:0000256" key="1">
    <source>
        <dbReference type="SAM" id="Phobius"/>
    </source>
</evidence>
<reference evidence="2 3" key="2">
    <citation type="submission" date="2007-09" db="EMBL/GenBank/DDBJ databases">
        <authorList>
            <person name="Fulton L."/>
            <person name="Clifton S."/>
            <person name="Fulton B."/>
            <person name="Xu J."/>
            <person name="Minx P."/>
            <person name="Pepin K.H."/>
            <person name="Johnson M."/>
            <person name="Thiruvilangam P."/>
            <person name="Bhonagiri V."/>
            <person name="Nash W.E."/>
            <person name="Mardis E.R."/>
            <person name="Wilson R.K."/>
        </authorList>
    </citation>
    <scope>NUCLEOTIDE SEQUENCE [LARGE SCALE GENOMIC DNA]</scope>
    <source>
        <strain evidence="2 3">M21/2</strain>
    </source>
</reference>
<evidence type="ECO:0000313" key="2">
    <source>
        <dbReference type="EMBL" id="EDP21359.1"/>
    </source>
</evidence>
<dbReference type="Proteomes" id="UP000005945">
    <property type="component" value="Unassembled WGS sequence"/>
</dbReference>
<gene>
    <name evidence="2" type="ORF">FAEPRAM212_02087</name>
</gene>
<keyword evidence="1" id="KW-0472">Membrane</keyword>
<accession>A8SCX0</accession>
<keyword evidence="1" id="KW-0812">Transmembrane</keyword>
<comment type="caution">
    <text evidence="2">The sequence shown here is derived from an EMBL/GenBank/DDBJ whole genome shotgun (WGS) entry which is preliminary data.</text>
</comment>
<feature type="transmembrane region" description="Helical" evidence="1">
    <location>
        <begin position="6"/>
        <end position="28"/>
    </location>
</feature>
<proteinExistence type="predicted"/>
<dbReference type="HOGENOM" id="CLU_3356286_0_0_9"/>
<reference evidence="2 3" key="1">
    <citation type="submission" date="2007-09" db="EMBL/GenBank/DDBJ databases">
        <title>Draft genome sequence of Faecalibacterium prausnitzii M21/2.</title>
        <authorList>
            <person name="Sudarsanam P."/>
            <person name="Ley R."/>
            <person name="Guruge J."/>
            <person name="Turnbaugh P.J."/>
            <person name="Mahowald M."/>
            <person name="Liep D."/>
            <person name="Gordon J."/>
        </authorList>
    </citation>
    <scope>NUCLEOTIDE SEQUENCE [LARGE SCALE GENOMIC DNA]</scope>
    <source>
        <strain evidence="2 3">M21/2</strain>
    </source>
</reference>
<dbReference type="EMBL" id="ABED02000027">
    <property type="protein sequence ID" value="EDP21359.1"/>
    <property type="molecule type" value="Genomic_DNA"/>
</dbReference>
<keyword evidence="1" id="KW-1133">Transmembrane helix</keyword>
<protein>
    <submittedName>
        <fullName evidence="2">Uncharacterized protein</fullName>
    </submittedName>
</protein>
<evidence type="ECO:0000313" key="3">
    <source>
        <dbReference type="Proteomes" id="UP000005945"/>
    </source>
</evidence>